<proteinExistence type="predicted"/>
<dbReference type="InterPro" id="IPR036619">
    <property type="entry name" value="NinB_sf"/>
</dbReference>
<protein>
    <submittedName>
        <fullName evidence="1">NinB protein</fullName>
    </submittedName>
</protein>
<dbReference type="Gene3D" id="1.10.3790.10">
    <property type="entry name" value="NinB"/>
    <property type="match status" value="1"/>
</dbReference>
<dbReference type="EMBL" id="BK015717">
    <property type="protein sequence ID" value="DAE21761.1"/>
    <property type="molecule type" value="Genomic_DNA"/>
</dbReference>
<name>A0A8S5QSF9_9CAUD</name>
<dbReference type="SUPFAM" id="SSF103370">
    <property type="entry name" value="NinB"/>
    <property type="match status" value="1"/>
</dbReference>
<evidence type="ECO:0000313" key="1">
    <source>
        <dbReference type="EMBL" id="DAE21761.1"/>
    </source>
</evidence>
<reference evidence="1" key="1">
    <citation type="journal article" date="2021" name="Proc. Natl. Acad. Sci. U.S.A.">
        <title>A Catalog of Tens of Thousands of Viruses from Human Metagenomes Reveals Hidden Associations with Chronic Diseases.</title>
        <authorList>
            <person name="Tisza M.J."/>
            <person name="Buck C.B."/>
        </authorList>
    </citation>
    <scope>NUCLEOTIDE SEQUENCE</scope>
    <source>
        <strain evidence="1">Ct2773</strain>
    </source>
</reference>
<organism evidence="1">
    <name type="scientific">Siphoviridae sp. ct2773</name>
    <dbReference type="NCBI Taxonomy" id="2826275"/>
    <lineage>
        <taxon>Viruses</taxon>
        <taxon>Duplodnaviria</taxon>
        <taxon>Heunggongvirae</taxon>
        <taxon>Uroviricota</taxon>
        <taxon>Caudoviricetes</taxon>
    </lineage>
</organism>
<accession>A0A8S5QSF9</accession>
<sequence length="154" mass="17959">MIGGMIGTAEEIIHWLFEQPKDEQLYEIKERKRKRTLTQNAYYWAMLNQLGKALRIPTSELHFRMLKEHAPFEVVSVRSDIDVSGYFRYFEEIGTGFAGGHEFTHYRVYKGSSHMDSSEFSRLIDGAREECEAQGISVLTREEIARLKYLEGEE</sequence>